<dbReference type="CDD" id="cd04820">
    <property type="entry name" value="PA_M28_1_1"/>
    <property type="match status" value="1"/>
</dbReference>
<evidence type="ECO:0000313" key="3">
    <source>
        <dbReference type="EMBL" id="HAR56276.1"/>
    </source>
</evidence>
<dbReference type="EMBL" id="DMUP01000131">
    <property type="protein sequence ID" value="HAR56276.1"/>
    <property type="molecule type" value="Genomic_DNA"/>
</dbReference>
<feature type="domain" description="Peptidase M28" evidence="2">
    <location>
        <begin position="302"/>
        <end position="521"/>
    </location>
</feature>
<gene>
    <name evidence="3" type="ORF">DCR58_05745</name>
</gene>
<dbReference type="Pfam" id="PF04389">
    <property type="entry name" value="Peptidase_M28"/>
    <property type="match status" value="1"/>
</dbReference>
<sequence length="550" mass="60140">MKVTRLLIPTLLAASLAACGGQDTTTSQAPEVSAQKQNIKAHLEFLASDDLRGRETGSRGHEIAAKYIASEFKQMGLQPAGDDGTYFQRIPFRISTLVPNSAKMSYSVDGETTEFTFGKQFITGPSHYSQRSEVTAPLVFVGYGMEAPEFGLDDYAGLDVEGKIVVMLTGRPADLPSEEGAHLANIKGDIAREKGAVGIITLHTPEREKVRKFETSVYYTKTPRMTWIGPNGLPQGEEQQLMGSAYVNIDAAKAMFEGAEKPLEDIFKQIEEDPNASPKGFALNGSVSLAKESNHEETTSPNVAAVLPGTDPKLKDEYVVYTAHADHIGVVKDLSSDDTINNGLMDNASGVSVMLETARMFVDSGLDNKRSIMFLAVTAEEKGLLGADYFANNPTVPLNSIVANVNLDMPVLLYDFADVIAFGASHSTLGETISKAAAKFNIEQSPDPMPEQAIFTRSDHYTLVKKGIPAVFLMTGFTSRTEGEDGGEVWGKFFAENYHRPSDDLHNLEVNYESATRFTDINYEIGKEIANDPQRPHWLKDSYFGKQFKD</sequence>
<evidence type="ECO:0000259" key="2">
    <source>
        <dbReference type="Pfam" id="PF04389"/>
    </source>
</evidence>
<dbReference type="Proteomes" id="UP000262878">
    <property type="component" value="Unassembled WGS sequence"/>
</dbReference>
<evidence type="ECO:0000313" key="4">
    <source>
        <dbReference type="Proteomes" id="UP000262878"/>
    </source>
</evidence>
<name>A0A348WP14_9GAMM</name>
<dbReference type="PROSITE" id="PS51257">
    <property type="entry name" value="PROKAR_LIPOPROTEIN"/>
    <property type="match status" value="1"/>
</dbReference>
<dbReference type="PANTHER" id="PTHR12147:SF26">
    <property type="entry name" value="PEPTIDASE M28 DOMAIN-CONTAINING PROTEIN"/>
    <property type="match status" value="1"/>
</dbReference>
<accession>A0A348WP14</accession>
<dbReference type="GO" id="GO:0008235">
    <property type="term" value="F:metalloexopeptidase activity"/>
    <property type="evidence" value="ECO:0007669"/>
    <property type="project" value="InterPro"/>
</dbReference>
<comment type="caution">
    <text evidence="3">The sequence shown here is derived from an EMBL/GenBank/DDBJ whole genome shotgun (WGS) entry which is preliminary data.</text>
</comment>
<dbReference type="InterPro" id="IPR007484">
    <property type="entry name" value="Peptidase_M28"/>
</dbReference>
<dbReference type="InterPro" id="IPR045175">
    <property type="entry name" value="M28_fam"/>
</dbReference>
<organism evidence="3 4">
    <name type="scientific">Idiomarina baltica</name>
    <dbReference type="NCBI Taxonomy" id="190892"/>
    <lineage>
        <taxon>Bacteria</taxon>
        <taxon>Pseudomonadati</taxon>
        <taxon>Pseudomonadota</taxon>
        <taxon>Gammaproteobacteria</taxon>
        <taxon>Alteromonadales</taxon>
        <taxon>Idiomarinaceae</taxon>
        <taxon>Idiomarina</taxon>
    </lineage>
</organism>
<evidence type="ECO:0000256" key="1">
    <source>
        <dbReference type="SAM" id="SignalP"/>
    </source>
</evidence>
<dbReference type="Gene3D" id="3.40.630.10">
    <property type="entry name" value="Zn peptidases"/>
    <property type="match status" value="2"/>
</dbReference>
<dbReference type="SUPFAM" id="SSF53187">
    <property type="entry name" value="Zn-dependent exopeptidases"/>
    <property type="match status" value="1"/>
</dbReference>
<reference evidence="3 4" key="1">
    <citation type="journal article" date="2018" name="Nat. Biotechnol.">
        <title>A standardized bacterial taxonomy based on genome phylogeny substantially revises the tree of life.</title>
        <authorList>
            <person name="Parks D.H."/>
            <person name="Chuvochina M."/>
            <person name="Waite D.W."/>
            <person name="Rinke C."/>
            <person name="Skarshewski A."/>
            <person name="Chaumeil P.A."/>
            <person name="Hugenholtz P."/>
        </authorList>
    </citation>
    <scope>NUCLEOTIDE SEQUENCE [LARGE SCALE GENOMIC DNA]</scope>
    <source>
        <strain evidence="3">UBA9360</strain>
    </source>
</reference>
<protein>
    <submittedName>
        <fullName evidence="3">Peptidase M28</fullName>
    </submittedName>
</protein>
<feature type="chain" id="PRO_5017013878" evidence="1">
    <location>
        <begin position="21"/>
        <end position="550"/>
    </location>
</feature>
<dbReference type="STRING" id="314276.OS145_12061"/>
<feature type="signal peptide" evidence="1">
    <location>
        <begin position="1"/>
        <end position="20"/>
    </location>
</feature>
<dbReference type="PANTHER" id="PTHR12147">
    <property type="entry name" value="METALLOPEPTIDASE M28 FAMILY MEMBER"/>
    <property type="match status" value="1"/>
</dbReference>
<dbReference type="GO" id="GO:0006508">
    <property type="term" value="P:proteolysis"/>
    <property type="evidence" value="ECO:0007669"/>
    <property type="project" value="InterPro"/>
</dbReference>
<dbReference type="Gene3D" id="3.50.30.30">
    <property type="match status" value="1"/>
</dbReference>
<proteinExistence type="predicted"/>
<dbReference type="InterPro" id="IPR046450">
    <property type="entry name" value="PA_dom_sf"/>
</dbReference>
<dbReference type="SUPFAM" id="SSF52025">
    <property type="entry name" value="PA domain"/>
    <property type="match status" value="1"/>
</dbReference>
<keyword evidence="1" id="KW-0732">Signal</keyword>
<dbReference type="AlphaFoldDB" id="A0A348WP14"/>